<keyword evidence="3" id="KW-1003">Cell membrane</keyword>
<organism evidence="9 10">
    <name type="scientific">Vibrio hepatarius</name>
    <dbReference type="NCBI Taxonomy" id="171383"/>
    <lineage>
        <taxon>Bacteria</taxon>
        <taxon>Pseudomonadati</taxon>
        <taxon>Pseudomonadota</taxon>
        <taxon>Gammaproteobacteria</taxon>
        <taxon>Vibrionales</taxon>
        <taxon>Vibrionaceae</taxon>
        <taxon>Vibrio</taxon>
        <taxon>Vibrio oreintalis group</taxon>
    </lineage>
</organism>
<keyword evidence="10" id="KW-1185">Reference proteome</keyword>
<dbReference type="GO" id="GO:0022857">
    <property type="term" value="F:transmembrane transporter activity"/>
    <property type="evidence" value="ECO:0007669"/>
    <property type="project" value="InterPro"/>
</dbReference>
<comment type="similarity">
    <text evidence="2 7">Belongs to the ExbD/TolR family.</text>
</comment>
<accession>A0A0M0I230</accession>
<dbReference type="STRING" id="171383.AKJ31_07725"/>
<proteinExistence type="inferred from homology"/>
<evidence type="ECO:0000313" key="9">
    <source>
        <dbReference type="EMBL" id="KOO08364.1"/>
    </source>
</evidence>
<evidence type="ECO:0000256" key="1">
    <source>
        <dbReference type="ARBA" id="ARBA00004162"/>
    </source>
</evidence>
<reference evidence="10" key="1">
    <citation type="submission" date="2015-08" db="EMBL/GenBank/DDBJ databases">
        <title>Vibrio galatheae sp. nov., a novel member of the Vibrionaceae family isolated from the Solomon Islands.</title>
        <authorList>
            <person name="Giubergia S."/>
            <person name="Machado H."/>
            <person name="Mateiu R.V."/>
            <person name="Gram L."/>
        </authorList>
    </citation>
    <scope>NUCLEOTIDE SEQUENCE [LARGE SCALE GENOMIC DNA]</scope>
    <source>
        <strain evidence="10">DSM 19134</strain>
    </source>
</reference>
<dbReference type="Pfam" id="PF02472">
    <property type="entry name" value="ExbD"/>
    <property type="match status" value="1"/>
</dbReference>
<sequence>MRLGRRSHRQEEAQVDLTPMLDIVFIMLIFFIVTSTFVRESGIEVDKPQATNVVNQKDVGIFIAVTADNDVYIDKKMVDIERVQAGLEAMLLDKPESSLVIQADERAFSGTVIQVMDAAKGAGIEKIAIAAEKP</sequence>
<keyword evidence="4 7" id="KW-0812">Transmembrane</keyword>
<dbReference type="PATRIC" id="fig|171383.3.peg.1589"/>
<dbReference type="OrthoDB" id="9793581at2"/>
<gene>
    <name evidence="9" type="ORF">AKJ31_07725</name>
</gene>
<keyword evidence="6 8" id="KW-0472">Membrane</keyword>
<dbReference type="GO" id="GO:0015031">
    <property type="term" value="P:protein transport"/>
    <property type="evidence" value="ECO:0007669"/>
    <property type="project" value="UniProtKB-KW"/>
</dbReference>
<dbReference type="InterPro" id="IPR003400">
    <property type="entry name" value="ExbD"/>
</dbReference>
<dbReference type="PANTHER" id="PTHR30558:SF13">
    <property type="entry name" value="BIOPOLYMER TRANSPORT PROTEIN EXBD2"/>
    <property type="match status" value="1"/>
</dbReference>
<comment type="subcellular location">
    <subcellularLocation>
        <location evidence="1">Cell membrane</location>
        <topology evidence="1">Single-pass membrane protein</topology>
    </subcellularLocation>
    <subcellularLocation>
        <location evidence="7">Cell membrane</location>
        <topology evidence="7">Single-pass type II membrane protein</topology>
    </subcellularLocation>
</comment>
<keyword evidence="7" id="KW-0813">Transport</keyword>
<evidence type="ECO:0000256" key="4">
    <source>
        <dbReference type="ARBA" id="ARBA00022692"/>
    </source>
</evidence>
<evidence type="ECO:0000313" key="10">
    <source>
        <dbReference type="Proteomes" id="UP000037530"/>
    </source>
</evidence>
<evidence type="ECO:0000256" key="6">
    <source>
        <dbReference type="ARBA" id="ARBA00023136"/>
    </source>
</evidence>
<evidence type="ECO:0000256" key="2">
    <source>
        <dbReference type="ARBA" id="ARBA00005811"/>
    </source>
</evidence>
<dbReference type="Proteomes" id="UP000037530">
    <property type="component" value="Unassembled WGS sequence"/>
</dbReference>
<keyword evidence="7" id="KW-0653">Protein transport</keyword>
<evidence type="ECO:0000256" key="3">
    <source>
        <dbReference type="ARBA" id="ARBA00022475"/>
    </source>
</evidence>
<feature type="transmembrane region" description="Helical" evidence="8">
    <location>
        <begin position="20"/>
        <end position="38"/>
    </location>
</feature>
<dbReference type="PANTHER" id="PTHR30558">
    <property type="entry name" value="EXBD MEMBRANE COMPONENT OF PMF-DRIVEN MACROMOLECULE IMPORT SYSTEM"/>
    <property type="match status" value="1"/>
</dbReference>
<dbReference type="FunFam" id="3.30.420.270:FF:000007">
    <property type="entry name" value="Biopolymer transport protein ExbD"/>
    <property type="match status" value="1"/>
</dbReference>
<comment type="caution">
    <text evidence="9">The sequence shown here is derived from an EMBL/GenBank/DDBJ whole genome shotgun (WGS) entry which is preliminary data.</text>
</comment>
<dbReference type="AlphaFoldDB" id="A0A0M0I230"/>
<evidence type="ECO:0000256" key="8">
    <source>
        <dbReference type="SAM" id="Phobius"/>
    </source>
</evidence>
<dbReference type="Gene3D" id="3.30.420.270">
    <property type="match status" value="1"/>
</dbReference>
<evidence type="ECO:0000256" key="5">
    <source>
        <dbReference type="ARBA" id="ARBA00022989"/>
    </source>
</evidence>
<dbReference type="RefSeq" id="WP_053408527.1">
    <property type="nucleotide sequence ID" value="NZ_DAIPHI010000001.1"/>
</dbReference>
<keyword evidence="5 8" id="KW-1133">Transmembrane helix</keyword>
<dbReference type="GO" id="GO:0005886">
    <property type="term" value="C:plasma membrane"/>
    <property type="evidence" value="ECO:0007669"/>
    <property type="project" value="UniProtKB-SubCell"/>
</dbReference>
<dbReference type="EMBL" id="LHPI01000004">
    <property type="protein sequence ID" value="KOO08364.1"/>
    <property type="molecule type" value="Genomic_DNA"/>
</dbReference>
<evidence type="ECO:0000256" key="7">
    <source>
        <dbReference type="RuleBase" id="RU003879"/>
    </source>
</evidence>
<name>A0A0M0I230_9VIBR</name>
<protein>
    <submittedName>
        <fullName evidence="9">Biopolymer transporter ExbD</fullName>
    </submittedName>
</protein>